<evidence type="ECO:0000313" key="10">
    <source>
        <dbReference type="EMBL" id="SPX61631.1"/>
    </source>
</evidence>
<dbReference type="PANTHER" id="PTHR47268">
    <property type="entry name" value="ACYLPHOSPHATASE"/>
    <property type="match status" value="1"/>
</dbReference>
<dbReference type="PATRIC" id="fig|453.4.peg.2117"/>
<dbReference type="STRING" id="453.Lfee_1933"/>
<protein>
    <recommendedName>
        <fullName evidence="3 5">Acylphosphatase</fullName>
        <ecNumber evidence="2 5">3.6.1.7</ecNumber>
    </recommendedName>
</protein>
<evidence type="ECO:0000259" key="8">
    <source>
        <dbReference type="PROSITE" id="PS51160"/>
    </source>
</evidence>
<keyword evidence="11" id="KW-1185">Reference proteome</keyword>
<evidence type="ECO:0000313" key="11">
    <source>
        <dbReference type="Proteomes" id="UP000054698"/>
    </source>
</evidence>
<dbReference type="GO" id="GO:0003998">
    <property type="term" value="F:acylphosphatase activity"/>
    <property type="evidence" value="ECO:0007669"/>
    <property type="project" value="UniProtKB-EC"/>
</dbReference>
<dbReference type="InterPro" id="IPR017968">
    <property type="entry name" value="Acylphosphatase_CS"/>
</dbReference>
<dbReference type="SUPFAM" id="SSF54975">
    <property type="entry name" value="Acylphosphatase/BLUF domain-like"/>
    <property type="match status" value="1"/>
</dbReference>
<evidence type="ECO:0000256" key="4">
    <source>
        <dbReference type="ARBA" id="ARBA00047645"/>
    </source>
</evidence>
<sequence>MMEQFAMHCYVSGKVQGVWFRSSTKSEADRLGLKGWVRNLSDGRVEVFACGNENQLELFYAWLQQGPRFADVSECTRENLPWQDRPGFEILR</sequence>
<dbReference type="EMBL" id="UASS01000022">
    <property type="protein sequence ID" value="SPX61631.1"/>
    <property type="molecule type" value="Genomic_DNA"/>
</dbReference>
<evidence type="ECO:0000256" key="2">
    <source>
        <dbReference type="ARBA" id="ARBA00012150"/>
    </source>
</evidence>
<evidence type="ECO:0000313" key="12">
    <source>
        <dbReference type="Proteomes" id="UP000251942"/>
    </source>
</evidence>
<evidence type="ECO:0000256" key="1">
    <source>
        <dbReference type="ARBA" id="ARBA00005614"/>
    </source>
</evidence>
<feature type="active site" evidence="5">
    <location>
        <position position="21"/>
    </location>
</feature>
<dbReference type="PRINTS" id="PR00112">
    <property type="entry name" value="ACYLPHPHTASE"/>
</dbReference>
<dbReference type="PROSITE" id="PS00150">
    <property type="entry name" value="ACYLPHOSPHATASE_1"/>
    <property type="match status" value="1"/>
</dbReference>
<dbReference type="InterPro" id="IPR036046">
    <property type="entry name" value="Acylphosphatase-like_dom_sf"/>
</dbReference>
<name>A0A0W0TNC3_9GAMM</name>
<dbReference type="PANTHER" id="PTHR47268:SF4">
    <property type="entry name" value="ACYLPHOSPHATASE"/>
    <property type="match status" value="1"/>
</dbReference>
<dbReference type="Pfam" id="PF00708">
    <property type="entry name" value="Acylphosphatase"/>
    <property type="match status" value="1"/>
</dbReference>
<comment type="catalytic activity">
    <reaction evidence="4 5 6">
        <text>an acyl phosphate + H2O = a carboxylate + phosphate + H(+)</text>
        <dbReference type="Rhea" id="RHEA:14965"/>
        <dbReference type="ChEBI" id="CHEBI:15377"/>
        <dbReference type="ChEBI" id="CHEBI:15378"/>
        <dbReference type="ChEBI" id="CHEBI:29067"/>
        <dbReference type="ChEBI" id="CHEBI:43474"/>
        <dbReference type="ChEBI" id="CHEBI:59918"/>
        <dbReference type="EC" id="3.6.1.7"/>
    </reaction>
</comment>
<gene>
    <name evidence="10" type="primary">acyP</name>
    <name evidence="9" type="ORF">Lfee_1933</name>
    <name evidence="10" type="ORF">NCTC12022_02374</name>
</gene>
<evidence type="ECO:0000256" key="3">
    <source>
        <dbReference type="ARBA" id="ARBA00015991"/>
    </source>
</evidence>
<reference evidence="10 12" key="2">
    <citation type="submission" date="2018-06" db="EMBL/GenBank/DDBJ databases">
        <authorList>
            <consortium name="Pathogen Informatics"/>
            <person name="Doyle S."/>
        </authorList>
    </citation>
    <scope>NUCLEOTIDE SEQUENCE [LARGE SCALE GENOMIC DNA]</scope>
    <source>
        <strain evidence="10 12">NCTC12022</strain>
    </source>
</reference>
<feature type="domain" description="Acylphosphatase-like" evidence="8">
    <location>
        <begin position="6"/>
        <end position="92"/>
    </location>
</feature>
<evidence type="ECO:0000256" key="5">
    <source>
        <dbReference type="PROSITE-ProRule" id="PRU00520"/>
    </source>
</evidence>
<dbReference type="InterPro" id="IPR020456">
    <property type="entry name" value="Acylphosphatase"/>
</dbReference>
<comment type="similarity">
    <text evidence="1 7">Belongs to the acylphosphatase family.</text>
</comment>
<evidence type="ECO:0000256" key="7">
    <source>
        <dbReference type="RuleBase" id="RU004168"/>
    </source>
</evidence>
<dbReference type="PROSITE" id="PS00151">
    <property type="entry name" value="ACYLPHOSPHATASE_2"/>
    <property type="match status" value="1"/>
</dbReference>
<feature type="active site" evidence="5">
    <location>
        <position position="39"/>
    </location>
</feature>
<evidence type="ECO:0000313" key="9">
    <source>
        <dbReference type="EMBL" id="KTC97021.1"/>
    </source>
</evidence>
<keyword evidence="5 6" id="KW-0378">Hydrolase</keyword>
<dbReference type="Gene3D" id="3.30.70.100">
    <property type="match status" value="1"/>
</dbReference>
<dbReference type="EC" id="3.6.1.7" evidence="2 5"/>
<dbReference type="RefSeq" id="WP_058446208.1">
    <property type="nucleotide sequence ID" value="NZ_CAAAHT010000007.1"/>
</dbReference>
<dbReference type="Proteomes" id="UP000054698">
    <property type="component" value="Unassembled WGS sequence"/>
</dbReference>
<dbReference type="AlphaFoldDB" id="A0A0W0TNC3"/>
<organism evidence="9 11">
    <name type="scientific">Legionella feeleii</name>
    <dbReference type="NCBI Taxonomy" id="453"/>
    <lineage>
        <taxon>Bacteria</taxon>
        <taxon>Pseudomonadati</taxon>
        <taxon>Pseudomonadota</taxon>
        <taxon>Gammaproteobacteria</taxon>
        <taxon>Legionellales</taxon>
        <taxon>Legionellaceae</taxon>
        <taxon>Legionella</taxon>
    </lineage>
</organism>
<dbReference type="PROSITE" id="PS51160">
    <property type="entry name" value="ACYLPHOSPHATASE_3"/>
    <property type="match status" value="1"/>
</dbReference>
<accession>A0A0W0TNC3</accession>
<dbReference type="InterPro" id="IPR001792">
    <property type="entry name" value="Acylphosphatase-like_dom"/>
</dbReference>
<dbReference type="Proteomes" id="UP000251942">
    <property type="component" value="Unassembled WGS sequence"/>
</dbReference>
<dbReference type="NCBIfam" id="NF011000">
    <property type="entry name" value="PRK14426.1"/>
    <property type="match status" value="1"/>
</dbReference>
<evidence type="ECO:0000256" key="6">
    <source>
        <dbReference type="RuleBase" id="RU000553"/>
    </source>
</evidence>
<dbReference type="NCBIfam" id="NF011022">
    <property type="entry name" value="PRK14451.1"/>
    <property type="match status" value="1"/>
</dbReference>
<proteinExistence type="inferred from homology"/>
<dbReference type="EMBL" id="LNYB01000080">
    <property type="protein sequence ID" value="KTC97021.1"/>
    <property type="molecule type" value="Genomic_DNA"/>
</dbReference>
<reference evidence="9 11" key="1">
    <citation type="submission" date="2015-11" db="EMBL/GenBank/DDBJ databases">
        <title>Genomic analysis of 38 Legionella species identifies large and diverse effector repertoires.</title>
        <authorList>
            <person name="Burstein D."/>
            <person name="Amaro F."/>
            <person name="Zusman T."/>
            <person name="Lifshitz Z."/>
            <person name="Cohen O."/>
            <person name="Gilbert J.A."/>
            <person name="Pupko T."/>
            <person name="Shuman H.A."/>
            <person name="Segal G."/>
        </authorList>
    </citation>
    <scope>NUCLEOTIDE SEQUENCE [LARGE SCALE GENOMIC DNA]</scope>
    <source>
        <strain evidence="9 11">WO-44C</strain>
    </source>
</reference>
<dbReference type="NCBIfam" id="NF011014">
    <property type="entry name" value="PRK14442.1"/>
    <property type="match status" value="1"/>
</dbReference>